<keyword evidence="3" id="KW-0238">DNA-binding</keyword>
<keyword evidence="2" id="KW-0805">Transcription regulation</keyword>
<proteinExistence type="inferred from homology"/>
<dbReference type="SUPFAM" id="SSF46785">
    <property type="entry name" value="Winged helix' DNA-binding domain"/>
    <property type="match status" value="1"/>
</dbReference>
<evidence type="ECO:0000256" key="3">
    <source>
        <dbReference type="ARBA" id="ARBA00023125"/>
    </source>
</evidence>
<protein>
    <submittedName>
        <fullName evidence="6">LysR family transcriptional regulator</fullName>
    </submittedName>
</protein>
<dbReference type="Gene3D" id="1.10.10.10">
    <property type="entry name" value="Winged helix-like DNA-binding domain superfamily/Winged helix DNA-binding domain"/>
    <property type="match status" value="1"/>
</dbReference>
<evidence type="ECO:0000256" key="4">
    <source>
        <dbReference type="ARBA" id="ARBA00023163"/>
    </source>
</evidence>
<organism evidence="6 7">
    <name type="scientific">Kribbella sancticallisti</name>
    <dbReference type="NCBI Taxonomy" id="460087"/>
    <lineage>
        <taxon>Bacteria</taxon>
        <taxon>Bacillati</taxon>
        <taxon>Actinomycetota</taxon>
        <taxon>Actinomycetes</taxon>
        <taxon>Propionibacteriales</taxon>
        <taxon>Kribbellaceae</taxon>
        <taxon>Kribbella</taxon>
    </lineage>
</organism>
<comment type="similarity">
    <text evidence="1">Belongs to the LysR transcriptional regulatory family.</text>
</comment>
<dbReference type="InterPro" id="IPR011991">
    <property type="entry name" value="ArsR-like_HTH"/>
</dbReference>
<dbReference type="CDD" id="cd00090">
    <property type="entry name" value="HTH_ARSR"/>
    <property type="match status" value="1"/>
</dbReference>
<dbReference type="Gene3D" id="3.40.190.10">
    <property type="entry name" value="Periplasmic binding protein-like II"/>
    <property type="match status" value="2"/>
</dbReference>
<dbReference type="InterPro" id="IPR036390">
    <property type="entry name" value="WH_DNA-bd_sf"/>
</dbReference>
<dbReference type="InterPro" id="IPR036388">
    <property type="entry name" value="WH-like_DNA-bd_sf"/>
</dbReference>
<dbReference type="Pfam" id="PF00126">
    <property type="entry name" value="HTH_1"/>
    <property type="match status" value="1"/>
</dbReference>
<evidence type="ECO:0000313" key="7">
    <source>
        <dbReference type="Proteomes" id="UP001500393"/>
    </source>
</evidence>
<feature type="domain" description="HTH lysR-type" evidence="5">
    <location>
        <begin position="77"/>
        <end position="134"/>
    </location>
</feature>
<keyword evidence="7" id="KW-1185">Reference proteome</keyword>
<evidence type="ECO:0000256" key="1">
    <source>
        <dbReference type="ARBA" id="ARBA00009437"/>
    </source>
</evidence>
<gene>
    <name evidence="6" type="ORF">GCM10009789_61830</name>
</gene>
<dbReference type="InterPro" id="IPR005119">
    <property type="entry name" value="LysR_subst-bd"/>
</dbReference>
<keyword evidence="4" id="KW-0804">Transcription</keyword>
<dbReference type="PANTHER" id="PTHR30346:SF29">
    <property type="entry name" value="LYSR SUBSTRATE-BINDING"/>
    <property type="match status" value="1"/>
</dbReference>
<dbReference type="PROSITE" id="PS50931">
    <property type="entry name" value="HTH_LYSR"/>
    <property type="match status" value="1"/>
</dbReference>
<dbReference type="CDD" id="cd08423">
    <property type="entry name" value="PBP2_LTTR_like_6"/>
    <property type="match status" value="1"/>
</dbReference>
<dbReference type="EMBL" id="BAAAOS010000048">
    <property type="protein sequence ID" value="GAA1599390.1"/>
    <property type="molecule type" value="Genomic_DNA"/>
</dbReference>
<sequence length="372" mass="39837">MIDLERGDGGWIPVGRAGDLEVRVPGGDVQEVTAHRAESDDSEADRCCAHVCQSGLLHMIQSIYSLRMEQLSHDFMDDLRRLRVLREFRERGTVTATAEALHLTPSAVSQQLAGLSHDLGFPVTRKDGRRIALTPRGEVLLSHADAVFAQLEHARHDLQAFDETLRGTVRIGAFSTALAGLLPTALDTLAAGLPQLVVSVRQSEPPQLFDQLDAGRVDVAIAVAFDGSPTVEDPRYHRVELGADLLDVAVPAGHPSARQPAIDLRDLATAVWITGSPGGCCASITATSCAAAGFTPDIRHEVDDWLAATQLVAHGHGVALLPRLAQRDLPPGLAVRPVADQQPRRHLFAAVREGAQGSPVLRTVLSHLRAAG</sequence>
<dbReference type="SUPFAM" id="SSF53850">
    <property type="entry name" value="Periplasmic binding protein-like II"/>
    <property type="match status" value="1"/>
</dbReference>
<name>A0ABN2E9G9_9ACTN</name>
<dbReference type="InterPro" id="IPR000847">
    <property type="entry name" value="LysR_HTH_N"/>
</dbReference>
<reference evidence="6 7" key="1">
    <citation type="journal article" date="2019" name="Int. J. Syst. Evol. Microbiol.">
        <title>The Global Catalogue of Microorganisms (GCM) 10K type strain sequencing project: providing services to taxonomists for standard genome sequencing and annotation.</title>
        <authorList>
            <consortium name="The Broad Institute Genomics Platform"/>
            <consortium name="The Broad Institute Genome Sequencing Center for Infectious Disease"/>
            <person name="Wu L."/>
            <person name="Ma J."/>
        </authorList>
    </citation>
    <scope>NUCLEOTIDE SEQUENCE [LARGE SCALE GENOMIC DNA]</scope>
    <source>
        <strain evidence="6 7">JCM 14969</strain>
    </source>
</reference>
<evidence type="ECO:0000259" key="5">
    <source>
        <dbReference type="PROSITE" id="PS50931"/>
    </source>
</evidence>
<accession>A0ABN2E9G9</accession>
<dbReference type="Pfam" id="PF03466">
    <property type="entry name" value="LysR_substrate"/>
    <property type="match status" value="1"/>
</dbReference>
<comment type="caution">
    <text evidence="6">The sequence shown here is derived from an EMBL/GenBank/DDBJ whole genome shotgun (WGS) entry which is preliminary data.</text>
</comment>
<dbReference type="Proteomes" id="UP001500393">
    <property type="component" value="Unassembled WGS sequence"/>
</dbReference>
<evidence type="ECO:0000256" key="2">
    <source>
        <dbReference type="ARBA" id="ARBA00023015"/>
    </source>
</evidence>
<dbReference type="PANTHER" id="PTHR30346">
    <property type="entry name" value="TRANSCRIPTIONAL DUAL REGULATOR HCAR-RELATED"/>
    <property type="match status" value="1"/>
</dbReference>
<evidence type="ECO:0000313" key="6">
    <source>
        <dbReference type="EMBL" id="GAA1599390.1"/>
    </source>
</evidence>